<gene>
    <name evidence="2" type="ORF">SAMN05661053_2847</name>
</gene>
<evidence type="ECO:0000313" key="3">
    <source>
        <dbReference type="Proteomes" id="UP000255423"/>
    </source>
</evidence>
<feature type="region of interest" description="Disordered" evidence="1">
    <location>
        <begin position="1"/>
        <end position="49"/>
    </location>
</feature>
<evidence type="ECO:0000313" key="2">
    <source>
        <dbReference type="EMBL" id="SUQ26042.1"/>
    </source>
</evidence>
<feature type="compositionally biased region" description="Polar residues" evidence="1">
    <location>
        <begin position="1"/>
        <end position="42"/>
    </location>
</feature>
<organism evidence="2 3">
    <name type="scientific">Fibrobacter succinogenes</name>
    <name type="common">Bacteroides succinogenes</name>
    <dbReference type="NCBI Taxonomy" id="833"/>
    <lineage>
        <taxon>Bacteria</taxon>
        <taxon>Pseudomonadati</taxon>
        <taxon>Fibrobacterota</taxon>
        <taxon>Fibrobacteria</taxon>
        <taxon>Fibrobacterales</taxon>
        <taxon>Fibrobacteraceae</taxon>
        <taxon>Fibrobacter</taxon>
    </lineage>
</organism>
<reference evidence="2 3" key="1">
    <citation type="submission" date="2017-08" db="EMBL/GenBank/DDBJ databases">
        <authorList>
            <person name="de Groot N.N."/>
        </authorList>
    </citation>
    <scope>NUCLEOTIDE SEQUENCE [LARGE SCALE GENOMIC DNA]</scope>
    <source>
        <strain evidence="2 3">HM2</strain>
    </source>
</reference>
<dbReference type="AlphaFoldDB" id="A0A380S858"/>
<evidence type="ECO:0000256" key="1">
    <source>
        <dbReference type="SAM" id="MobiDB-lite"/>
    </source>
</evidence>
<accession>A0A380S858</accession>
<protein>
    <submittedName>
        <fullName evidence="2">Uncharacterized protein</fullName>
    </submittedName>
</protein>
<dbReference type="EMBL" id="UHJL01000006">
    <property type="protein sequence ID" value="SUQ26042.1"/>
    <property type="molecule type" value="Genomic_DNA"/>
</dbReference>
<proteinExistence type="predicted"/>
<name>A0A380S858_FIBSU</name>
<dbReference type="Proteomes" id="UP000255423">
    <property type="component" value="Unassembled WGS sequence"/>
</dbReference>
<sequence>MKKYTSLDNHANQLNSNRGTSGFNKQYKAVQTNRSVQKNPTSKLYKGGK</sequence>